<dbReference type="Gene3D" id="3.40.250.10">
    <property type="entry name" value="Rhodanese-like domain"/>
    <property type="match status" value="2"/>
</dbReference>
<evidence type="ECO:0000259" key="3">
    <source>
        <dbReference type="PROSITE" id="PS50206"/>
    </source>
</evidence>
<sequence>MKNDELVDCQWLSEHLLDDNLVVLDAFMLKVVGKEPIEYPSFSTISGSRPFDIENDFCDNESTQLHALPTQTAFTEKVQKLGVNKHSTIVIFDNQGIYSAPRAWWTFKVMGFDNVKVLDGGLPEWIAQGYPTSSTYDETSIKGDFVACYNPVKVTDYQVLLDRLNDTSQLVIDARGSARFNAEVAEPRPGVRAGRIPHSVNLPFSSLMEGHRFKSKQAIEQLFISVGALDSRCLVFSCGSGITACILILAAHHIGLSETILYDGSWAEWGANEKLPLAD</sequence>
<dbReference type="CDD" id="cd01448">
    <property type="entry name" value="TST_Repeat_1"/>
    <property type="match status" value="1"/>
</dbReference>
<feature type="domain" description="Rhodanese" evidence="3">
    <location>
        <begin position="170"/>
        <end position="278"/>
    </location>
</feature>
<dbReference type="AlphaFoldDB" id="A0A4Y3HUW9"/>
<dbReference type="GO" id="GO:0004792">
    <property type="term" value="F:thiosulfate-cyanide sulfurtransferase activity"/>
    <property type="evidence" value="ECO:0007669"/>
    <property type="project" value="TreeGrafter"/>
</dbReference>
<protein>
    <submittedName>
        <fullName evidence="4">Sulfurtransferase</fullName>
    </submittedName>
</protein>
<gene>
    <name evidence="4" type="primary">sseA</name>
    <name evidence="4" type="ORF">VIN01S_17770</name>
</gene>
<evidence type="ECO:0000256" key="2">
    <source>
        <dbReference type="ARBA" id="ARBA00022737"/>
    </source>
</evidence>
<dbReference type="Proteomes" id="UP000318717">
    <property type="component" value="Unassembled WGS sequence"/>
</dbReference>
<reference evidence="4 5" key="1">
    <citation type="submission" date="2019-06" db="EMBL/GenBank/DDBJ databases">
        <title>Whole genome shotgun sequence of Vibrio inusitatus NBRC 102082.</title>
        <authorList>
            <person name="Hosoyama A."/>
            <person name="Uohara A."/>
            <person name="Ohji S."/>
            <person name="Ichikawa N."/>
        </authorList>
    </citation>
    <scope>NUCLEOTIDE SEQUENCE [LARGE SCALE GENOMIC DNA]</scope>
    <source>
        <strain evidence="4 5">NBRC 102082</strain>
    </source>
</reference>
<keyword evidence="5" id="KW-1185">Reference proteome</keyword>
<dbReference type="InterPro" id="IPR036873">
    <property type="entry name" value="Rhodanese-like_dom_sf"/>
</dbReference>
<keyword evidence="1 4" id="KW-0808">Transferase</keyword>
<dbReference type="RefSeq" id="WP_141345309.1">
    <property type="nucleotide sequence ID" value="NZ_BJLF01000007.1"/>
</dbReference>
<name>A0A4Y3HUW9_9VIBR</name>
<dbReference type="PANTHER" id="PTHR11364">
    <property type="entry name" value="THIOSULFATE SULFERTANSFERASE"/>
    <property type="match status" value="1"/>
</dbReference>
<organism evidence="4 5">
    <name type="scientific">Vibrio inusitatus NBRC 102082</name>
    <dbReference type="NCBI Taxonomy" id="1219070"/>
    <lineage>
        <taxon>Bacteria</taxon>
        <taxon>Pseudomonadati</taxon>
        <taxon>Pseudomonadota</taxon>
        <taxon>Gammaproteobacteria</taxon>
        <taxon>Vibrionales</taxon>
        <taxon>Vibrionaceae</taxon>
        <taxon>Vibrio</taxon>
    </lineage>
</organism>
<dbReference type="InterPro" id="IPR001763">
    <property type="entry name" value="Rhodanese-like_dom"/>
</dbReference>
<dbReference type="SMART" id="SM00450">
    <property type="entry name" value="RHOD"/>
    <property type="match status" value="2"/>
</dbReference>
<dbReference type="Pfam" id="PF00581">
    <property type="entry name" value="Rhodanese"/>
    <property type="match status" value="2"/>
</dbReference>
<accession>A0A4Y3HUW9</accession>
<evidence type="ECO:0000313" key="4">
    <source>
        <dbReference type="EMBL" id="GEA50973.1"/>
    </source>
</evidence>
<keyword evidence="2" id="KW-0677">Repeat</keyword>
<dbReference type="PROSITE" id="PS50206">
    <property type="entry name" value="RHODANESE_3"/>
    <property type="match status" value="2"/>
</dbReference>
<dbReference type="InterPro" id="IPR045078">
    <property type="entry name" value="TST/MPST-like"/>
</dbReference>
<dbReference type="CDD" id="cd01449">
    <property type="entry name" value="TST_Repeat_2"/>
    <property type="match status" value="1"/>
</dbReference>
<dbReference type="EMBL" id="BJLF01000007">
    <property type="protein sequence ID" value="GEA50973.1"/>
    <property type="molecule type" value="Genomic_DNA"/>
</dbReference>
<evidence type="ECO:0000313" key="5">
    <source>
        <dbReference type="Proteomes" id="UP000318717"/>
    </source>
</evidence>
<dbReference type="SUPFAM" id="SSF52821">
    <property type="entry name" value="Rhodanese/Cell cycle control phosphatase"/>
    <property type="match status" value="2"/>
</dbReference>
<comment type="caution">
    <text evidence="4">The sequence shown here is derived from an EMBL/GenBank/DDBJ whole genome shotgun (WGS) entry which is preliminary data.</text>
</comment>
<evidence type="ECO:0000256" key="1">
    <source>
        <dbReference type="ARBA" id="ARBA00022679"/>
    </source>
</evidence>
<dbReference type="PANTHER" id="PTHR11364:SF27">
    <property type="entry name" value="SULFURTRANSFERASE"/>
    <property type="match status" value="1"/>
</dbReference>
<feature type="domain" description="Rhodanese" evidence="3">
    <location>
        <begin position="17"/>
        <end position="134"/>
    </location>
</feature>
<proteinExistence type="predicted"/>
<dbReference type="OrthoDB" id="9781034at2"/>